<proteinExistence type="predicted"/>
<evidence type="ECO:0000256" key="1">
    <source>
        <dbReference type="ARBA" id="ARBA00004370"/>
    </source>
</evidence>
<feature type="transmembrane region" description="Helical" evidence="5">
    <location>
        <begin position="111"/>
        <end position="128"/>
    </location>
</feature>
<evidence type="ECO:0000256" key="4">
    <source>
        <dbReference type="ARBA" id="ARBA00023136"/>
    </source>
</evidence>
<evidence type="ECO:0000256" key="5">
    <source>
        <dbReference type="SAM" id="Phobius"/>
    </source>
</evidence>
<sequence>MTTLLACLLIAIILPYLVKLPVGYAMQKAKGGYDNNHPREQQATLTGFGARAVAAHQNCFESLAVFSTAVLTALVTHHVSLSIQTLAVIYIISRFIYVFLYLINLAALRSIIWFIGVICCLSIMFLCLS</sequence>
<keyword evidence="2 5" id="KW-0812">Transmembrane</keyword>
<dbReference type="InterPro" id="IPR023352">
    <property type="entry name" value="MAPEG-like_dom_sf"/>
</dbReference>
<dbReference type="AlphaFoldDB" id="A0A6F8T2C0"/>
<dbReference type="GO" id="GO:0016020">
    <property type="term" value="C:membrane"/>
    <property type="evidence" value="ECO:0007669"/>
    <property type="project" value="UniProtKB-SubCell"/>
</dbReference>
<dbReference type="PANTHER" id="PTHR35371:SF1">
    <property type="entry name" value="BLR7753 PROTEIN"/>
    <property type="match status" value="1"/>
</dbReference>
<organism evidence="6 7">
    <name type="scientific">Legionella antarctica</name>
    <dbReference type="NCBI Taxonomy" id="2708020"/>
    <lineage>
        <taxon>Bacteria</taxon>
        <taxon>Pseudomonadati</taxon>
        <taxon>Pseudomonadota</taxon>
        <taxon>Gammaproteobacteria</taxon>
        <taxon>Legionellales</taxon>
        <taxon>Legionellaceae</taxon>
        <taxon>Legionella</taxon>
    </lineage>
</organism>
<evidence type="ECO:0000313" key="6">
    <source>
        <dbReference type="EMBL" id="BCA94538.1"/>
    </source>
</evidence>
<evidence type="ECO:0000313" key="7">
    <source>
        <dbReference type="Proteomes" id="UP000502894"/>
    </source>
</evidence>
<dbReference type="RefSeq" id="WP_173236407.1">
    <property type="nucleotide sequence ID" value="NZ_AP022839.1"/>
</dbReference>
<dbReference type="Gene3D" id="1.20.120.550">
    <property type="entry name" value="Membrane associated eicosanoid/glutathione metabolism-like domain"/>
    <property type="match status" value="1"/>
</dbReference>
<dbReference type="SUPFAM" id="SSF161084">
    <property type="entry name" value="MAPEG domain-like"/>
    <property type="match status" value="1"/>
</dbReference>
<dbReference type="Proteomes" id="UP000502894">
    <property type="component" value="Chromosome"/>
</dbReference>
<dbReference type="Pfam" id="PF01124">
    <property type="entry name" value="MAPEG"/>
    <property type="match status" value="1"/>
</dbReference>
<comment type="subcellular location">
    <subcellularLocation>
        <location evidence="1">Membrane</location>
    </subcellularLocation>
</comment>
<keyword evidence="4 5" id="KW-0472">Membrane</keyword>
<accession>A0A6F8T2C0</accession>
<dbReference type="PANTHER" id="PTHR35371">
    <property type="entry name" value="INNER MEMBRANE PROTEIN"/>
    <property type="match status" value="1"/>
</dbReference>
<keyword evidence="3 5" id="KW-1133">Transmembrane helix</keyword>
<feature type="transmembrane region" description="Helical" evidence="5">
    <location>
        <begin position="87"/>
        <end position="105"/>
    </location>
</feature>
<reference evidence="6" key="1">
    <citation type="journal article" date="2020" name="Microbiol. Resour. Announc.">
        <title>Complete Genome Sequence of Novel Psychrotolerant Legionella Strain TUM19329, Isolated from Antarctic Lake Sediment.</title>
        <authorList>
            <person name="Shimada S."/>
            <person name="Nakai R."/>
            <person name="Aoki K."/>
            <person name="Shimoeda N."/>
            <person name="Ohno G."/>
            <person name="Miyazaki Y."/>
            <person name="Kudoh S."/>
            <person name="Imura S."/>
            <person name="Watanabe K."/>
            <person name="Ishii Y."/>
            <person name="Tateda K."/>
        </authorList>
    </citation>
    <scope>NUCLEOTIDE SEQUENCE [LARGE SCALE GENOMIC DNA]</scope>
    <source>
        <strain evidence="6">TUM19329</strain>
    </source>
</reference>
<evidence type="ECO:0000256" key="3">
    <source>
        <dbReference type="ARBA" id="ARBA00022989"/>
    </source>
</evidence>
<name>A0A6F8T2C0_9GAMM</name>
<dbReference type="KEGG" id="lant:TUM19329_08990"/>
<keyword evidence="7" id="KW-1185">Reference proteome</keyword>
<dbReference type="InterPro" id="IPR001129">
    <property type="entry name" value="Membr-assoc_MAPEG"/>
</dbReference>
<protein>
    <submittedName>
        <fullName evidence="6">Membrane protein</fullName>
    </submittedName>
</protein>
<evidence type="ECO:0000256" key="2">
    <source>
        <dbReference type="ARBA" id="ARBA00022692"/>
    </source>
</evidence>
<dbReference type="EMBL" id="AP022839">
    <property type="protein sequence ID" value="BCA94538.1"/>
    <property type="molecule type" value="Genomic_DNA"/>
</dbReference>
<gene>
    <name evidence="6" type="ORF">TUM19329_08990</name>
</gene>